<organism evidence="2 3">
    <name type="scientific">Halalkalibacter hemicellulosilyticusJCM 9152</name>
    <dbReference type="NCBI Taxonomy" id="1236971"/>
    <lineage>
        <taxon>Bacteria</taxon>
        <taxon>Bacillati</taxon>
        <taxon>Bacillota</taxon>
        <taxon>Bacilli</taxon>
        <taxon>Bacillales</taxon>
        <taxon>Bacillaceae</taxon>
        <taxon>Halalkalibacter</taxon>
    </lineage>
</organism>
<feature type="transmembrane region" description="Helical" evidence="1">
    <location>
        <begin position="72"/>
        <end position="93"/>
    </location>
</feature>
<name>W4QBG6_9BACI</name>
<evidence type="ECO:0008006" key="4">
    <source>
        <dbReference type="Google" id="ProtNLM"/>
    </source>
</evidence>
<sequence>MKYGKWSAILSIICGVGLLSCYVFASDTPQGLEYIILIVLFYGSLFLGILSLIYTVIAYYKKEKGFVKNVAPIVISFILLVYLLVFILMVIGLTSGP</sequence>
<feature type="transmembrane region" description="Helical" evidence="1">
    <location>
        <begin position="35"/>
        <end position="60"/>
    </location>
</feature>
<dbReference type="Proteomes" id="UP000018895">
    <property type="component" value="Unassembled WGS sequence"/>
</dbReference>
<accession>W4QBG6</accession>
<dbReference type="AlphaFoldDB" id="W4QBG6"/>
<dbReference type="EMBL" id="BAUU01000004">
    <property type="protein sequence ID" value="GAE29307.1"/>
    <property type="molecule type" value="Genomic_DNA"/>
</dbReference>
<dbReference type="PROSITE" id="PS51257">
    <property type="entry name" value="PROKAR_LIPOPROTEIN"/>
    <property type="match status" value="1"/>
</dbReference>
<keyword evidence="1" id="KW-0812">Transmembrane</keyword>
<keyword evidence="3" id="KW-1185">Reference proteome</keyword>
<reference evidence="2" key="1">
    <citation type="journal article" date="2014" name="Genome Announc.">
        <title>Draft Genome Sequences of Three Alkaliphilic Bacillus Strains, Bacillus wakoensis JCM 9140T, Bacillus akibai JCM 9157T, and Bacillus hemicellulosilyticus JCM 9152T.</title>
        <authorList>
            <person name="Yuki M."/>
            <person name="Oshima K."/>
            <person name="Suda W."/>
            <person name="Oshida Y."/>
            <person name="Kitamura K."/>
            <person name="Iida T."/>
            <person name="Hattori M."/>
            <person name="Ohkuma M."/>
        </authorList>
    </citation>
    <scope>NUCLEOTIDE SEQUENCE [LARGE SCALE GENOMIC DNA]</scope>
    <source>
        <strain evidence="2">JCM 9152</strain>
    </source>
</reference>
<evidence type="ECO:0000313" key="3">
    <source>
        <dbReference type="Proteomes" id="UP000018895"/>
    </source>
</evidence>
<evidence type="ECO:0000256" key="1">
    <source>
        <dbReference type="SAM" id="Phobius"/>
    </source>
</evidence>
<comment type="caution">
    <text evidence="2">The sequence shown here is derived from an EMBL/GenBank/DDBJ whole genome shotgun (WGS) entry which is preliminary data.</text>
</comment>
<keyword evidence="1" id="KW-1133">Transmembrane helix</keyword>
<keyword evidence="1" id="KW-0472">Membrane</keyword>
<evidence type="ECO:0000313" key="2">
    <source>
        <dbReference type="EMBL" id="GAE29307.1"/>
    </source>
</evidence>
<proteinExistence type="predicted"/>
<protein>
    <recommendedName>
        <fullName evidence="4">Lipoprotein</fullName>
    </recommendedName>
</protein>
<gene>
    <name evidence="2" type="ORF">JCM9152_657</name>
</gene>